<dbReference type="Proteomes" id="UP000054053">
    <property type="component" value="Unassembled WGS sequence"/>
</dbReference>
<gene>
    <name evidence="1" type="ORF">UVI_02016760</name>
</gene>
<reference evidence="2" key="1">
    <citation type="journal article" date="2016" name="Genome Announc.">
        <title>Genome sequence of Ustilaginoidea virens IPU010, a rice pathogenic fungus causing false smut.</title>
        <authorList>
            <person name="Kumagai T."/>
            <person name="Ishii T."/>
            <person name="Terai G."/>
            <person name="Umemura M."/>
            <person name="Machida M."/>
            <person name="Asai K."/>
        </authorList>
    </citation>
    <scope>NUCLEOTIDE SEQUENCE [LARGE SCALE GENOMIC DNA]</scope>
    <source>
        <strain evidence="2">IPU010</strain>
    </source>
</reference>
<name>A0A1B5L1I4_USTVR</name>
<dbReference type="EMBL" id="BBTG02000006">
    <property type="protein sequence ID" value="GAO16288.1"/>
    <property type="molecule type" value="Genomic_DNA"/>
</dbReference>
<sequence>MRVGMKFWMQMSRSKVDGGRCRSPTWHLASGIWHGKLRPTRPFTSFVLLSRLGAGGFLAAAGQPVSKGLVRGGGAWCVVCAWWRMRTVPDCGQRVGLQTGSQASALKAQISIVRRQSGGITKQAANAAASLSFSGFRRGLEWAQFQEAIASRGSGRGGYSVEWTLVSGARRPGMARGGKG</sequence>
<evidence type="ECO:0000313" key="1">
    <source>
        <dbReference type="EMBL" id="GAO16288.1"/>
    </source>
</evidence>
<comment type="caution">
    <text evidence="1">The sequence shown here is derived from an EMBL/GenBank/DDBJ whole genome shotgun (WGS) entry which is preliminary data.</text>
</comment>
<evidence type="ECO:0000313" key="2">
    <source>
        <dbReference type="Proteomes" id="UP000054053"/>
    </source>
</evidence>
<proteinExistence type="predicted"/>
<dbReference type="AlphaFoldDB" id="A0A1B5L1I4"/>
<protein>
    <submittedName>
        <fullName evidence="1">Uncharacterized protein</fullName>
    </submittedName>
</protein>
<organism evidence="1 2">
    <name type="scientific">Ustilaginoidea virens</name>
    <name type="common">Rice false smut fungus</name>
    <name type="synonym">Villosiclava virens</name>
    <dbReference type="NCBI Taxonomy" id="1159556"/>
    <lineage>
        <taxon>Eukaryota</taxon>
        <taxon>Fungi</taxon>
        <taxon>Dikarya</taxon>
        <taxon>Ascomycota</taxon>
        <taxon>Pezizomycotina</taxon>
        <taxon>Sordariomycetes</taxon>
        <taxon>Hypocreomycetidae</taxon>
        <taxon>Hypocreales</taxon>
        <taxon>Clavicipitaceae</taxon>
        <taxon>Ustilaginoidea</taxon>
    </lineage>
</organism>
<accession>A0A1B5L1I4</accession>